<gene>
    <name evidence="5" type="ORF">C9374_012434</name>
</gene>
<keyword evidence="3" id="KW-0378">Hydrolase</keyword>
<dbReference type="Gene3D" id="3.40.630.10">
    <property type="entry name" value="Zn peptidases"/>
    <property type="match status" value="1"/>
</dbReference>
<dbReference type="Gene3D" id="3.30.70.360">
    <property type="match status" value="1"/>
</dbReference>
<name>A0AA88KQB9_NAELO</name>
<evidence type="ECO:0000256" key="1">
    <source>
        <dbReference type="ARBA" id="ARBA00022670"/>
    </source>
</evidence>
<proteinExistence type="predicted"/>
<evidence type="ECO:0000259" key="4">
    <source>
        <dbReference type="Pfam" id="PF07687"/>
    </source>
</evidence>
<keyword evidence="6" id="KW-1185">Reference proteome</keyword>
<evidence type="ECO:0000256" key="2">
    <source>
        <dbReference type="ARBA" id="ARBA00022723"/>
    </source>
</evidence>
<evidence type="ECO:0000313" key="6">
    <source>
        <dbReference type="Proteomes" id="UP000816034"/>
    </source>
</evidence>
<comment type="caution">
    <text evidence="5">The sequence shown here is derived from an EMBL/GenBank/DDBJ whole genome shotgun (WGS) entry which is preliminary data.</text>
</comment>
<sequence>MSSHSYHDQSLNLESLQSFVEREFDENVLPALKDFIRIPNQSPNFDSHVLTNGYMEQALSLIVHWIEKQNIQGLKLEVMRIEGKTPLIFVDIDSTIEGKKGWKSNVPIAFLYGHADKQPPAEGWAEGLSPYIPVVRSRLPSDRGHVADDFTYLYGRGSNDDGYAVFSSILAVKSLQEQKMPHGRIIVCCEFSEESGSCDLPYYLCYLLPFEKSKHIREALGEDAPTIPQDYQGKIEGEVDLMICLDSGVGNYLQPWVTLSLRGILVLEMHVSLITQGVHSGGYSGLVADSFRVARILLSRLEDENTGQIKIKDLYGTSTSEVNENEPYIPKWVLQKLSVSAELLGREGVCEAVPLVDDNVELMSDDLLQLLLNKTWRPTLTITGAEGLPKFAKAGNVLRPRTNLKLSIRLPPHVSPEMAEQKVIETLTTNIPYNAHVEIKNVHTGSGWYCQEFKPWLLKSFDDGCKTFFGSQYETGFLAEGGSIPFIKVLNDCYKNAQFIVTGVAGPGSNAHGPNEHLCLEYTKKVICYVTKILSDHACTHDE</sequence>
<dbReference type="InterPro" id="IPR051458">
    <property type="entry name" value="Cyt/Met_Dipeptidase"/>
</dbReference>
<dbReference type="GO" id="GO:0046872">
    <property type="term" value="F:metal ion binding"/>
    <property type="evidence" value="ECO:0007669"/>
    <property type="project" value="UniProtKB-KW"/>
</dbReference>
<protein>
    <recommendedName>
        <fullName evidence="4">Peptidase M20 dimerisation domain-containing protein</fullName>
    </recommendedName>
</protein>
<organism evidence="5 6">
    <name type="scientific">Naegleria lovaniensis</name>
    <name type="common">Amoeba</name>
    <dbReference type="NCBI Taxonomy" id="51637"/>
    <lineage>
        <taxon>Eukaryota</taxon>
        <taxon>Discoba</taxon>
        <taxon>Heterolobosea</taxon>
        <taxon>Tetramitia</taxon>
        <taxon>Eutetramitia</taxon>
        <taxon>Vahlkampfiidae</taxon>
        <taxon>Naegleria</taxon>
    </lineage>
</organism>
<dbReference type="SUPFAM" id="SSF53187">
    <property type="entry name" value="Zn-dependent exopeptidases"/>
    <property type="match status" value="1"/>
</dbReference>
<dbReference type="Proteomes" id="UP000816034">
    <property type="component" value="Unassembled WGS sequence"/>
</dbReference>
<evidence type="ECO:0000256" key="3">
    <source>
        <dbReference type="ARBA" id="ARBA00022801"/>
    </source>
</evidence>
<dbReference type="GO" id="GO:0006508">
    <property type="term" value="P:proteolysis"/>
    <property type="evidence" value="ECO:0007669"/>
    <property type="project" value="UniProtKB-KW"/>
</dbReference>
<dbReference type="GO" id="GO:0008233">
    <property type="term" value="F:peptidase activity"/>
    <property type="evidence" value="ECO:0007669"/>
    <property type="project" value="UniProtKB-KW"/>
</dbReference>
<keyword evidence="1" id="KW-0645">Protease</keyword>
<accession>A0AA88KQB9</accession>
<dbReference type="InterPro" id="IPR002933">
    <property type="entry name" value="Peptidase_M20"/>
</dbReference>
<dbReference type="PANTHER" id="PTHR43270:SF4">
    <property type="entry name" value="CARNOSINE DIPEPTIDASE 2, ISOFORM A"/>
    <property type="match status" value="1"/>
</dbReference>
<reference evidence="5 6" key="1">
    <citation type="journal article" date="2018" name="BMC Genomics">
        <title>The genome of Naegleria lovaniensis, the basis for a comparative approach to unravel pathogenicity factors of the human pathogenic amoeba N. fowleri.</title>
        <authorList>
            <person name="Liechti N."/>
            <person name="Schurch N."/>
            <person name="Bruggmann R."/>
            <person name="Wittwer M."/>
        </authorList>
    </citation>
    <scope>NUCLEOTIDE SEQUENCE [LARGE SCALE GENOMIC DNA]</scope>
    <source>
        <strain evidence="5 6">ATCC 30569</strain>
    </source>
</reference>
<evidence type="ECO:0000313" key="5">
    <source>
        <dbReference type="EMBL" id="KAG2392182.1"/>
    </source>
</evidence>
<dbReference type="InterPro" id="IPR011650">
    <property type="entry name" value="Peptidase_M20_dimer"/>
</dbReference>
<dbReference type="PANTHER" id="PTHR43270">
    <property type="entry name" value="BETA-ALA-HIS DIPEPTIDASE"/>
    <property type="match status" value="1"/>
</dbReference>
<dbReference type="Pfam" id="PF07687">
    <property type="entry name" value="M20_dimer"/>
    <property type="match status" value="1"/>
</dbReference>
<dbReference type="GeneID" id="68104888"/>
<dbReference type="AlphaFoldDB" id="A0AA88KQB9"/>
<dbReference type="Pfam" id="PF01546">
    <property type="entry name" value="Peptidase_M20"/>
    <property type="match status" value="1"/>
</dbReference>
<keyword evidence="2" id="KW-0479">Metal-binding</keyword>
<dbReference type="EMBL" id="PYSW02000005">
    <property type="protein sequence ID" value="KAG2392182.1"/>
    <property type="molecule type" value="Genomic_DNA"/>
</dbReference>
<feature type="domain" description="Peptidase M20 dimerisation" evidence="4">
    <location>
        <begin position="268"/>
        <end position="429"/>
    </location>
</feature>
<dbReference type="RefSeq" id="XP_044554076.1">
    <property type="nucleotide sequence ID" value="XM_044688200.1"/>
</dbReference>